<keyword evidence="1" id="KW-0732">Signal</keyword>
<evidence type="ECO:0008006" key="4">
    <source>
        <dbReference type="Google" id="ProtNLM"/>
    </source>
</evidence>
<reference evidence="2 3" key="1">
    <citation type="submission" date="2018-09" db="EMBL/GenBank/DDBJ databases">
        <title>Genome sequencing of strain 6GH32-13.</title>
        <authorList>
            <person name="Weon H.-Y."/>
            <person name="Heo J."/>
            <person name="Kwon S.-W."/>
        </authorList>
    </citation>
    <scope>NUCLEOTIDE SEQUENCE [LARGE SCALE GENOMIC DNA]</scope>
    <source>
        <strain evidence="2 3">5GH32-13</strain>
    </source>
</reference>
<keyword evidence="3" id="KW-1185">Reference proteome</keyword>
<name>A0A3B7MW95_9BACT</name>
<dbReference type="AlphaFoldDB" id="A0A3B7MW95"/>
<protein>
    <recommendedName>
        <fullName evidence="4">Lipocalin-like domain-containing protein</fullName>
    </recommendedName>
</protein>
<accession>A0A3B7MW95</accession>
<feature type="chain" id="PRO_5017820525" description="Lipocalin-like domain-containing protein" evidence="1">
    <location>
        <begin position="32"/>
        <end position="166"/>
    </location>
</feature>
<evidence type="ECO:0000256" key="1">
    <source>
        <dbReference type="SAM" id="SignalP"/>
    </source>
</evidence>
<gene>
    <name evidence="2" type="ORF">D3H65_32130</name>
</gene>
<dbReference type="Proteomes" id="UP000263900">
    <property type="component" value="Chromosome"/>
</dbReference>
<evidence type="ECO:0000313" key="3">
    <source>
        <dbReference type="Proteomes" id="UP000263900"/>
    </source>
</evidence>
<dbReference type="KEGG" id="pseg:D3H65_32130"/>
<dbReference type="PROSITE" id="PS51257">
    <property type="entry name" value="PROKAR_LIPOPROTEIN"/>
    <property type="match status" value="1"/>
</dbReference>
<feature type="signal peptide" evidence="1">
    <location>
        <begin position="1"/>
        <end position="31"/>
    </location>
</feature>
<dbReference type="EMBL" id="CP032157">
    <property type="protein sequence ID" value="AXY78358.1"/>
    <property type="molecule type" value="Genomic_DNA"/>
</dbReference>
<organism evidence="2 3">
    <name type="scientific">Paraflavitalea soli</name>
    <dbReference type="NCBI Taxonomy" id="2315862"/>
    <lineage>
        <taxon>Bacteria</taxon>
        <taxon>Pseudomonadati</taxon>
        <taxon>Bacteroidota</taxon>
        <taxon>Chitinophagia</taxon>
        <taxon>Chitinophagales</taxon>
        <taxon>Chitinophagaceae</taxon>
        <taxon>Paraflavitalea</taxon>
    </lineage>
</organism>
<evidence type="ECO:0000313" key="2">
    <source>
        <dbReference type="EMBL" id="AXY78358.1"/>
    </source>
</evidence>
<sequence length="166" mass="17978">MINMKNKGMLSVTAFSLLLVVMSACSTSRVANPDGGKNVKISGTWTVQDIDFEGITGKVKVSVFDDAPYTCFIGSQWNLIASGNGSYTLPSGQDCNAGERTIFWGVQTENGVPTFMFKKMPGGVKPAKITDGYKLTVKSVTANSLVLQDDINFEGKTVYINYHLTK</sequence>
<dbReference type="OrthoDB" id="1121756at2"/>
<proteinExistence type="predicted"/>